<dbReference type="Proteomes" id="UP000886520">
    <property type="component" value="Chromosome 23"/>
</dbReference>
<gene>
    <name evidence="1" type="ORF">GOP47_0023933</name>
</gene>
<proteinExistence type="predicted"/>
<protein>
    <submittedName>
        <fullName evidence="1">Uncharacterized protein</fullName>
    </submittedName>
</protein>
<evidence type="ECO:0000313" key="2">
    <source>
        <dbReference type="Proteomes" id="UP000886520"/>
    </source>
</evidence>
<comment type="caution">
    <text evidence="1">The sequence shown here is derived from an EMBL/GenBank/DDBJ whole genome shotgun (WGS) entry which is preliminary data.</text>
</comment>
<accession>A0A9D4U5L8</accession>
<dbReference type="EMBL" id="JABFUD020000023">
    <property type="protein sequence ID" value="KAI5061428.1"/>
    <property type="molecule type" value="Genomic_DNA"/>
</dbReference>
<name>A0A9D4U5L8_ADICA</name>
<sequence length="77" mass="8212">MHRFHPRSASPTIVDRVHHGALSPLKLVSNGNRVSMSVDGKKEINLAALAALVVLDAVVLPDMGSWSITLAEETPSV</sequence>
<reference evidence="1" key="1">
    <citation type="submission" date="2021-01" db="EMBL/GenBank/DDBJ databases">
        <title>Adiantum capillus-veneris genome.</title>
        <authorList>
            <person name="Fang Y."/>
            <person name="Liao Q."/>
        </authorList>
    </citation>
    <scope>NUCLEOTIDE SEQUENCE</scope>
    <source>
        <strain evidence="1">H3</strain>
        <tissue evidence="1">Leaf</tissue>
    </source>
</reference>
<keyword evidence="2" id="KW-1185">Reference proteome</keyword>
<organism evidence="1 2">
    <name type="scientific">Adiantum capillus-veneris</name>
    <name type="common">Maidenhair fern</name>
    <dbReference type="NCBI Taxonomy" id="13818"/>
    <lineage>
        <taxon>Eukaryota</taxon>
        <taxon>Viridiplantae</taxon>
        <taxon>Streptophyta</taxon>
        <taxon>Embryophyta</taxon>
        <taxon>Tracheophyta</taxon>
        <taxon>Polypodiopsida</taxon>
        <taxon>Polypodiidae</taxon>
        <taxon>Polypodiales</taxon>
        <taxon>Pteridineae</taxon>
        <taxon>Pteridaceae</taxon>
        <taxon>Vittarioideae</taxon>
        <taxon>Adiantum</taxon>
    </lineage>
</organism>
<dbReference type="AlphaFoldDB" id="A0A9D4U5L8"/>
<evidence type="ECO:0000313" key="1">
    <source>
        <dbReference type="EMBL" id="KAI5061428.1"/>
    </source>
</evidence>